<evidence type="ECO:0000313" key="7">
    <source>
        <dbReference type="RefSeq" id="XP_071915887.1"/>
    </source>
</evidence>
<feature type="compositionally biased region" description="Pro residues" evidence="4">
    <location>
        <begin position="18"/>
        <end position="30"/>
    </location>
</feature>
<evidence type="ECO:0000256" key="4">
    <source>
        <dbReference type="SAM" id="MobiDB-lite"/>
    </source>
</evidence>
<dbReference type="Gene3D" id="3.30.160.20">
    <property type="match status" value="2"/>
</dbReference>
<accession>A0ABM4V8Q1</accession>
<feature type="domain" description="DRBM" evidence="5">
    <location>
        <begin position="50"/>
        <end position="119"/>
    </location>
</feature>
<feature type="region of interest" description="Disordered" evidence="4">
    <location>
        <begin position="1"/>
        <end position="45"/>
    </location>
</feature>
<evidence type="ECO:0000256" key="2">
    <source>
        <dbReference type="ARBA" id="ARBA00022884"/>
    </source>
</evidence>
<protein>
    <recommendedName>
        <fullName evidence="5">DRBM domain-containing protein</fullName>
    </recommendedName>
</protein>
<organism evidence="6 7">
    <name type="scientific">Coffea arabica</name>
    <name type="common">Arabian coffee</name>
    <dbReference type="NCBI Taxonomy" id="13443"/>
    <lineage>
        <taxon>Eukaryota</taxon>
        <taxon>Viridiplantae</taxon>
        <taxon>Streptophyta</taxon>
        <taxon>Embryophyta</taxon>
        <taxon>Tracheophyta</taxon>
        <taxon>Spermatophyta</taxon>
        <taxon>Magnoliopsida</taxon>
        <taxon>eudicotyledons</taxon>
        <taxon>Gunneridae</taxon>
        <taxon>Pentapetalae</taxon>
        <taxon>asterids</taxon>
        <taxon>lamiids</taxon>
        <taxon>Gentianales</taxon>
        <taxon>Rubiaceae</taxon>
        <taxon>Ixoroideae</taxon>
        <taxon>Gardenieae complex</taxon>
        <taxon>Bertiereae - Coffeeae clade</taxon>
        <taxon>Coffeeae</taxon>
        <taxon>Coffea</taxon>
    </lineage>
</organism>
<feature type="domain" description="DRBM" evidence="5">
    <location>
        <begin position="135"/>
        <end position="202"/>
    </location>
</feature>
<feature type="compositionally biased region" description="Polar residues" evidence="4">
    <location>
        <begin position="31"/>
        <end position="45"/>
    </location>
</feature>
<evidence type="ECO:0000256" key="3">
    <source>
        <dbReference type="PROSITE-ProRule" id="PRU00266"/>
    </source>
</evidence>
<keyword evidence="1" id="KW-0677">Repeat</keyword>
<dbReference type="GeneID" id="113702312"/>
<keyword evidence="6" id="KW-1185">Reference proteome</keyword>
<evidence type="ECO:0000313" key="6">
    <source>
        <dbReference type="Proteomes" id="UP001652660"/>
    </source>
</evidence>
<keyword evidence="2 3" id="KW-0694">RNA-binding</keyword>
<dbReference type="PANTHER" id="PTHR46031">
    <property type="match status" value="1"/>
</dbReference>
<proteinExistence type="predicted"/>
<dbReference type="Proteomes" id="UP001652660">
    <property type="component" value="Chromosome 7e"/>
</dbReference>
<reference evidence="7" key="1">
    <citation type="submission" date="2025-08" db="UniProtKB">
        <authorList>
            <consortium name="RefSeq"/>
        </authorList>
    </citation>
    <scope>IDENTIFICATION</scope>
    <source>
        <tissue evidence="7">Leaves</tissue>
    </source>
</reference>
<dbReference type="PROSITE" id="PS50137">
    <property type="entry name" value="DS_RBD"/>
    <property type="match status" value="2"/>
</dbReference>
<dbReference type="SMART" id="SM00358">
    <property type="entry name" value="DSRM"/>
    <property type="match status" value="2"/>
</dbReference>
<name>A0ABM4V8Q1_COFAR</name>
<gene>
    <name evidence="7" type="primary">LOC113702312</name>
</gene>
<evidence type="ECO:0000259" key="5">
    <source>
        <dbReference type="PROSITE" id="PS50137"/>
    </source>
</evidence>
<dbReference type="PANTHER" id="PTHR46031:SF37">
    <property type="entry name" value="DRBM DOMAIN-CONTAINING PROTEIN"/>
    <property type="match status" value="1"/>
</dbReference>
<evidence type="ECO:0000256" key="1">
    <source>
        <dbReference type="ARBA" id="ARBA00022737"/>
    </source>
</evidence>
<dbReference type="SUPFAM" id="SSF54768">
    <property type="entry name" value="dsRNA-binding domain-like"/>
    <property type="match status" value="2"/>
</dbReference>
<dbReference type="InterPro" id="IPR014720">
    <property type="entry name" value="dsRBD_dom"/>
</dbReference>
<dbReference type="Pfam" id="PF00035">
    <property type="entry name" value="dsrm"/>
    <property type="match status" value="2"/>
</dbReference>
<dbReference type="RefSeq" id="XP_071915887.1">
    <property type="nucleotide sequence ID" value="XM_072059786.1"/>
</dbReference>
<sequence length="353" mass="38188">MSEQLPLPVADPSSQLPPQQPQPILLPLPPANNTLEPAAQSSNSGAERLMYKNRLQEYTQKSSLQLPVYTTINEGVQHAPRFRATVLVDGMYYSPQGNYPTRKSAEQEAAKIALENIQQKMRDDGCPIIREDTTFCKSILNEYAVKMHLEKPAYNTIQPGGLIPVFVSTLVFNGVSYTGDKGRNKKEAEQLAARAIILSILDSADSASATVMSEIIKSKSKLYAAVNKIRDANSIHSAVNSVNAWEDPGVLLSKGKVAQVGKTAASFPSLAESAKTHATHVPFHPFKKPKLETSTEVVAPPIVFVPPVLGQPLHSSTSGVKRSRKNKKKAKVGVQIGPQIPVAVGPLNQIPSC</sequence>